<evidence type="ECO:0000313" key="2">
    <source>
        <dbReference type="EMBL" id="KAF6125576.1"/>
    </source>
</evidence>
<name>A0A834EQ78_9CHIR</name>
<protein>
    <submittedName>
        <fullName evidence="2">Uncharacterized protein</fullName>
    </submittedName>
</protein>
<dbReference type="Proteomes" id="UP000664940">
    <property type="component" value="Unassembled WGS sequence"/>
</dbReference>
<proteinExistence type="predicted"/>
<comment type="caution">
    <text evidence="2">The sequence shown here is derived from an EMBL/GenBank/DDBJ whole genome shotgun (WGS) entry which is preliminary data.</text>
</comment>
<dbReference type="EMBL" id="JABVXQ010000002">
    <property type="protein sequence ID" value="KAF6125576.1"/>
    <property type="molecule type" value="Genomic_DNA"/>
</dbReference>
<gene>
    <name evidence="2" type="ORF">HJG60_009989</name>
</gene>
<feature type="region of interest" description="Disordered" evidence="1">
    <location>
        <begin position="56"/>
        <end position="108"/>
    </location>
</feature>
<accession>A0A834EQ78</accession>
<evidence type="ECO:0000256" key="1">
    <source>
        <dbReference type="SAM" id="MobiDB-lite"/>
    </source>
</evidence>
<evidence type="ECO:0000313" key="3">
    <source>
        <dbReference type="Proteomes" id="UP000664940"/>
    </source>
</evidence>
<reference evidence="2 3" key="1">
    <citation type="journal article" date="2020" name="Nature">
        <title>Six reference-quality genomes reveal evolution of bat adaptations.</title>
        <authorList>
            <person name="Jebb D."/>
            <person name="Huang Z."/>
            <person name="Pippel M."/>
            <person name="Hughes G.M."/>
            <person name="Lavrichenko K."/>
            <person name="Devanna P."/>
            <person name="Winkler S."/>
            <person name="Jermiin L.S."/>
            <person name="Skirmuntt E.C."/>
            <person name="Katzourakis A."/>
            <person name="Burkitt-Gray L."/>
            <person name="Ray D.A."/>
            <person name="Sullivan K.A.M."/>
            <person name="Roscito J.G."/>
            <person name="Kirilenko B.M."/>
            <person name="Davalos L.M."/>
            <person name="Corthals A.P."/>
            <person name="Power M.L."/>
            <person name="Jones G."/>
            <person name="Ransome R.D."/>
            <person name="Dechmann D.K.N."/>
            <person name="Locatelli A.G."/>
            <person name="Puechmaille S.J."/>
            <person name="Fedrigo O."/>
            <person name="Jarvis E.D."/>
            <person name="Hiller M."/>
            <person name="Vernes S.C."/>
            <person name="Myers E.W."/>
            <person name="Teeling E.C."/>
        </authorList>
    </citation>
    <scope>NUCLEOTIDE SEQUENCE [LARGE SCALE GENOMIC DNA]</scope>
    <source>
        <strain evidence="2">Bat1K_MPI-CBG_1</strain>
    </source>
</reference>
<organism evidence="2 3">
    <name type="scientific">Phyllostomus discolor</name>
    <name type="common">pale spear-nosed bat</name>
    <dbReference type="NCBI Taxonomy" id="89673"/>
    <lineage>
        <taxon>Eukaryota</taxon>
        <taxon>Metazoa</taxon>
        <taxon>Chordata</taxon>
        <taxon>Craniata</taxon>
        <taxon>Vertebrata</taxon>
        <taxon>Euteleostomi</taxon>
        <taxon>Mammalia</taxon>
        <taxon>Eutheria</taxon>
        <taxon>Laurasiatheria</taxon>
        <taxon>Chiroptera</taxon>
        <taxon>Yangochiroptera</taxon>
        <taxon>Phyllostomidae</taxon>
        <taxon>Phyllostominae</taxon>
        <taxon>Phyllostomus</taxon>
    </lineage>
</organism>
<dbReference type="AlphaFoldDB" id="A0A834EQ78"/>
<sequence>MWRGLLRPKKLRAWEPLGPWQLRPRPRVSGEEQARAPWLSLLGGYFAQGALTSWLPAPPTAQRAQDCPPPSPLPPRGDRGSLPQPTGLFPWPGPPSHRELHDPPGTALRPPLPPSASWWVRAGSPRAASLSPVIVASLLLFKLHPNWKEQRLTFLTILVSRQFNNSASGSEAWTHLFLEK</sequence>